<keyword evidence="3" id="KW-0862">Zinc</keyword>
<keyword evidence="2 4" id="KW-0863">Zinc-finger</keyword>
<dbReference type="AlphaFoldDB" id="A0A8H7E304"/>
<feature type="domain" description="MYND-type" evidence="5">
    <location>
        <begin position="8"/>
        <end position="49"/>
    </location>
</feature>
<evidence type="ECO:0000313" key="7">
    <source>
        <dbReference type="Proteomes" id="UP000606974"/>
    </source>
</evidence>
<dbReference type="SUPFAM" id="SSF144232">
    <property type="entry name" value="HIT/MYND zinc finger-like"/>
    <property type="match status" value="1"/>
</dbReference>
<dbReference type="PROSITE" id="PS01360">
    <property type="entry name" value="ZF_MYND_1"/>
    <property type="match status" value="1"/>
</dbReference>
<dbReference type="Pfam" id="PF01753">
    <property type="entry name" value="zf-MYND"/>
    <property type="match status" value="1"/>
</dbReference>
<evidence type="ECO:0000313" key="6">
    <source>
        <dbReference type="EMBL" id="KAF7508644.1"/>
    </source>
</evidence>
<dbReference type="GO" id="GO:0008270">
    <property type="term" value="F:zinc ion binding"/>
    <property type="evidence" value="ECO:0007669"/>
    <property type="project" value="UniProtKB-KW"/>
</dbReference>
<dbReference type="PROSITE" id="PS50865">
    <property type="entry name" value="ZF_MYND_2"/>
    <property type="match status" value="1"/>
</dbReference>
<proteinExistence type="predicted"/>
<evidence type="ECO:0000256" key="1">
    <source>
        <dbReference type="ARBA" id="ARBA00022723"/>
    </source>
</evidence>
<evidence type="ECO:0000256" key="4">
    <source>
        <dbReference type="PROSITE-ProRule" id="PRU00134"/>
    </source>
</evidence>
<dbReference type="EMBL" id="JAACFV010000051">
    <property type="protein sequence ID" value="KAF7508644.1"/>
    <property type="molecule type" value="Genomic_DNA"/>
</dbReference>
<protein>
    <recommendedName>
        <fullName evidence="5">MYND-type domain-containing protein</fullName>
    </recommendedName>
</protein>
<dbReference type="InterPro" id="IPR002893">
    <property type="entry name" value="Znf_MYND"/>
</dbReference>
<dbReference type="Proteomes" id="UP000606974">
    <property type="component" value="Unassembled WGS sequence"/>
</dbReference>
<gene>
    <name evidence="6" type="ORF">GJ744_009036</name>
</gene>
<evidence type="ECO:0000256" key="2">
    <source>
        <dbReference type="ARBA" id="ARBA00022771"/>
    </source>
</evidence>
<dbReference type="Gene3D" id="6.10.140.2220">
    <property type="match status" value="1"/>
</dbReference>
<accession>A0A8H7E304</accession>
<evidence type="ECO:0000259" key="5">
    <source>
        <dbReference type="PROSITE" id="PS50865"/>
    </source>
</evidence>
<dbReference type="OrthoDB" id="5952526at2759"/>
<organism evidence="6 7">
    <name type="scientific">Endocarpon pusillum</name>
    <dbReference type="NCBI Taxonomy" id="364733"/>
    <lineage>
        <taxon>Eukaryota</taxon>
        <taxon>Fungi</taxon>
        <taxon>Dikarya</taxon>
        <taxon>Ascomycota</taxon>
        <taxon>Pezizomycotina</taxon>
        <taxon>Eurotiomycetes</taxon>
        <taxon>Chaetothyriomycetidae</taxon>
        <taxon>Verrucariales</taxon>
        <taxon>Verrucariaceae</taxon>
        <taxon>Endocarpon</taxon>
    </lineage>
</organism>
<evidence type="ECO:0000256" key="3">
    <source>
        <dbReference type="ARBA" id="ARBA00022833"/>
    </source>
</evidence>
<keyword evidence="1" id="KW-0479">Metal-binding</keyword>
<keyword evidence="7" id="KW-1185">Reference proteome</keyword>
<comment type="caution">
    <text evidence="6">The sequence shown here is derived from an EMBL/GenBank/DDBJ whole genome shotgun (WGS) entry which is preliminary data.</text>
</comment>
<reference evidence="6" key="1">
    <citation type="submission" date="2020-02" db="EMBL/GenBank/DDBJ databases">
        <authorList>
            <person name="Palmer J.M."/>
        </authorList>
    </citation>
    <scope>NUCLEOTIDE SEQUENCE</scope>
    <source>
        <strain evidence="6">EPUS1.4</strain>
        <tissue evidence="6">Thallus</tissue>
    </source>
</reference>
<name>A0A8H7E304_9EURO</name>
<sequence length="341" mass="38928">MLSEKPNCPPCKAKGETASTLLRCQGCHVTHYCSRNHQVADRESHKRVCNAIKKAQQKLDHEEMTLRNQPPDIFTPARLFEEHVGHFWGIRETRNYMRARYALIEALLQVKTHAAVKAAHDHAMDCLRLCRGDNMGVRDMLPALKLRLGQDQECYDFIKWYATTGQDGEYDWGDMDNPFLDLKGEDVFEPLPANTTHRFAALSHTVALTLLKLRLKLDIRHLQRSSIIGTQVPQEIMDNIREQAVGNIVSGRKDIMDATDLTPLNRELDKQIQALIKAVETQNPHFWDALFRPENNLTAGIAAYSPGSPEEMRRALQMNYDSWIETPGAMDLMRELSGRKV</sequence>